<dbReference type="STRING" id="5762.D2V230"/>
<comment type="subcellular location">
    <subcellularLocation>
        <location evidence="1">Mitochondrion</location>
    </subcellularLocation>
</comment>
<evidence type="ECO:0000259" key="7">
    <source>
        <dbReference type="PROSITE" id="PS51709"/>
    </source>
</evidence>
<gene>
    <name evidence="8" type="ORF">NAEGRDRAFT_78234</name>
</gene>
<evidence type="ECO:0000256" key="3">
    <source>
        <dbReference type="ARBA" id="ARBA00022694"/>
    </source>
</evidence>
<dbReference type="CDD" id="cd04164">
    <property type="entry name" value="trmE"/>
    <property type="match status" value="1"/>
</dbReference>
<dbReference type="GO" id="GO:0002098">
    <property type="term" value="P:tRNA wobble uridine modification"/>
    <property type="evidence" value="ECO:0007669"/>
    <property type="project" value="TreeGrafter"/>
</dbReference>
<dbReference type="GO" id="GO:0003924">
    <property type="term" value="F:GTPase activity"/>
    <property type="evidence" value="ECO:0007669"/>
    <property type="project" value="InterPro"/>
</dbReference>
<evidence type="ECO:0000256" key="1">
    <source>
        <dbReference type="ARBA" id="ARBA00004173"/>
    </source>
</evidence>
<dbReference type="InterPro" id="IPR025867">
    <property type="entry name" value="MnmE_helical"/>
</dbReference>
<evidence type="ECO:0000256" key="6">
    <source>
        <dbReference type="RuleBase" id="RU003313"/>
    </source>
</evidence>
<dbReference type="PRINTS" id="PR00326">
    <property type="entry name" value="GTP1OBG"/>
</dbReference>
<dbReference type="RefSeq" id="XP_002681576.1">
    <property type="nucleotide sequence ID" value="XM_002681530.1"/>
</dbReference>
<reference evidence="8 9" key="1">
    <citation type="journal article" date="2010" name="Cell">
        <title>The genome of Naegleria gruberi illuminates early eukaryotic versatility.</title>
        <authorList>
            <person name="Fritz-Laylin L.K."/>
            <person name="Prochnik S.E."/>
            <person name="Ginger M.L."/>
            <person name="Dacks J.B."/>
            <person name="Carpenter M.L."/>
            <person name="Field M.C."/>
            <person name="Kuo A."/>
            <person name="Paredez A."/>
            <person name="Chapman J."/>
            <person name="Pham J."/>
            <person name="Shu S."/>
            <person name="Neupane R."/>
            <person name="Cipriano M."/>
            <person name="Mancuso J."/>
            <person name="Tu H."/>
            <person name="Salamov A."/>
            <person name="Lindquist E."/>
            <person name="Shapiro H."/>
            <person name="Lucas S."/>
            <person name="Grigoriev I.V."/>
            <person name="Cande W.Z."/>
            <person name="Fulton C."/>
            <person name="Rokhsar D.S."/>
            <person name="Dawson S.C."/>
        </authorList>
    </citation>
    <scope>NUCLEOTIDE SEQUENCE [LARGE SCALE GENOMIC DNA]</scope>
    <source>
        <strain evidence="8 9">NEG-M</strain>
    </source>
</reference>
<keyword evidence="5 6" id="KW-0342">GTP-binding</keyword>
<name>D2V230_NAEGR</name>
<evidence type="ECO:0000313" key="9">
    <source>
        <dbReference type="Proteomes" id="UP000006671"/>
    </source>
</evidence>
<proteinExistence type="inferred from homology"/>
<dbReference type="Pfam" id="PF10396">
    <property type="entry name" value="TrmE_N"/>
    <property type="match status" value="1"/>
</dbReference>
<evidence type="ECO:0000256" key="4">
    <source>
        <dbReference type="ARBA" id="ARBA00022741"/>
    </source>
</evidence>
<dbReference type="SUPFAM" id="SSF52540">
    <property type="entry name" value="P-loop containing nucleoside triphosphate hydrolases"/>
    <property type="match status" value="1"/>
</dbReference>
<protein>
    <submittedName>
        <fullName evidence="8">Mitochondrial tRNA modification GTPase</fullName>
    </submittedName>
</protein>
<dbReference type="VEuPathDB" id="AmoebaDB:NAEGRDRAFT_78234"/>
<dbReference type="NCBIfam" id="NF003661">
    <property type="entry name" value="PRK05291.1-3"/>
    <property type="match status" value="1"/>
</dbReference>
<accession>D2V230</accession>
<dbReference type="InterPro" id="IPR027266">
    <property type="entry name" value="TrmE/GcvT-like"/>
</dbReference>
<dbReference type="Pfam" id="PF12631">
    <property type="entry name" value="MnmE_helical"/>
    <property type="match status" value="1"/>
</dbReference>
<dbReference type="GO" id="GO:0005739">
    <property type="term" value="C:mitochondrion"/>
    <property type="evidence" value="ECO:0007669"/>
    <property type="project" value="UniProtKB-SubCell"/>
</dbReference>
<feature type="domain" description="TrmE-type G" evidence="7">
    <location>
        <begin position="335"/>
        <end position="519"/>
    </location>
</feature>
<dbReference type="InterPro" id="IPR031168">
    <property type="entry name" value="G_TrmE"/>
</dbReference>
<dbReference type="Gene3D" id="3.30.1360.120">
    <property type="entry name" value="Probable tRNA modification gtpase trme, domain 1"/>
    <property type="match status" value="1"/>
</dbReference>
<dbReference type="NCBIfam" id="TIGR00231">
    <property type="entry name" value="small_GTP"/>
    <property type="match status" value="1"/>
</dbReference>
<dbReference type="Pfam" id="PF01926">
    <property type="entry name" value="MMR_HSR1"/>
    <property type="match status" value="1"/>
</dbReference>
<dbReference type="KEGG" id="ngr:NAEGRDRAFT_78234"/>
<dbReference type="NCBIfam" id="TIGR00450">
    <property type="entry name" value="mnmE_trmE_thdF"/>
    <property type="match status" value="1"/>
</dbReference>
<dbReference type="AlphaFoldDB" id="D2V230"/>
<dbReference type="InParanoid" id="D2V230"/>
<keyword evidence="9" id="KW-1185">Reference proteome</keyword>
<dbReference type="FunCoup" id="D2V230">
    <property type="interactions" value="251"/>
</dbReference>
<dbReference type="Gene3D" id="3.40.50.300">
    <property type="entry name" value="P-loop containing nucleotide triphosphate hydrolases"/>
    <property type="match status" value="1"/>
</dbReference>
<dbReference type="OrthoDB" id="188276at2759"/>
<evidence type="ECO:0000256" key="5">
    <source>
        <dbReference type="ARBA" id="ARBA00023134"/>
    </source>
</evidence>
<dbReference type="PANTHER" id="PTHR42714">
    <property type="entry name" value="TRNA MODIFICATION GTPASE GTPBP3"/>
    <property type="match status" value="1"/>
</dbReference>
<dbReference type="eggNOG" id="KOG1191">
    <property type="taxonomic scope" value="Eukaryota"/>
</dbReference>
<dbReference type="Gene3D" id="1.20.120.430">
    <property type="entry name" value="tRNA modification GTPase MnmE domain 2"/>
    <property type="match status" value="1"/>
</dbReference>
<evidence type="ECO:0000313" key="8">
    <source>
        <dbReference type="EMBL" id="EFC48832.1"/>
    </source>
</evidence>
<dbReference type="EMBL" id="GG738849">
    <property type="protein sequence ID" value="EFC48832.1"/>
    <property type="molecule type" value="Genomic_DNA"/>
</dbReference>
<dbReference type="GO" id="GO:0030488">
    <property type="term" value="P:tRNA methylation"/>
    <property type="evidence" value="ECO:0007669"/>
    <property type="project" value="TreeGrafter"/>
</dbReference>
<dbReference type="Proteomes" id="UP000006671">
    <property type="component" value="Unassembled WGS sequence"/>
</dbReference>
<dbReference type="GeneID" id="8852581"/>
<dbReference type="InterPro" id="IPR006073">
    <property type="entry name" value="GTP-bd"/>
</dbReference>
<dbReference type="CDD" id="cd14858">
    <property type="entry name" value="TrmE_N"/>
    <property type="match status" value="1"/>
</dbReference>
<dbReference type="FunFam" id="3.30.1360.120:FF:000007">
    <property type="entry name" value="tRNA modification GTPase GTPBP3, mitochondrial"/>
    <property type="match status" value="1"/>
</dbReference>
<keyword evidence="4 6" id="KW-0547">Nucleotide-binding</keyword>
<dbReference type="HAMAP" id="MF_00379">
    <property type="entry name" value="GTPase_MnmE"/>
    <property type="match status" value="1"/>
</dbReference>
<dbReference type="PROSITE" id="PS51709">
    <property type="entry name" value="G_TRME"/>
    <property type="match status" value="1"/>
</dbReference>
<dbReference type="PANTHER" id="PTHR42714:SF2">
    <property type="entry name" value="TRNA MODIFICATION GTPASE GTPBP3, MITOCHONDRIAL"/>
    <property type="match status" value="1"/>
</dbReference>
<organism evidence="9">
    <name type="scientific">Naegleria gruberi</name>
    <name type="common">Amoeba</name>
    <dbReference type="NCBI Taxonomy" id="5762"/>
    <lineage>
        <taxon>Eukaryota</taxon>
        <taxon>Discoba</taxon>
        <taxon>Heterolobosea</taxon>
        <taxon>Tetramitia</taxon>
        <taxon>Eutetramitia</taxon>
        <taxon>Vahlkampfiidae</taxon>
        <taxon>Naegleria</taxon>
    </lineage>
</organism>
<dbReference type="GO" id="GO:0005525">
    <property type="term" value="F:GTP binding"/>
    <property type="evidence" value="ECO:0007669"/>
    <property type="project" value="UniProtKB-KW"/>
</dbReference>
<dbReference type="InterPro" id="IPR018948">
    <property type="entry name" value="GTP-bd_TrmE_N"/>
</dbReference>
<dbReference type="InterPro" id="IPR004520">
    <property type="entry name" value="GTPase_MnmE"/>
</dbReference>
<keyword evidence="3 6" id="KW-0819">tRNA processing</keyword>
<sequence length="609" mass="68067">MHKTTLIGFTKATQNIQIVGKACSSSHVLLLRDLLMSNNNCRINNFRKGSIMMDSLIINNYNIRNYQSLVGGGIRAPKFKTSFNIGNIRKGINKIEKKEEEENLNNIHNDTIYAMASGFTSSCAVSVIRVSGAKAMNVVTKMTKLNPEKIESRKAYYCSLHDPNNINIPIDKVLLLYFKGPNSFSGEDIIEIHCHGSKAVVSQLMKALGSEIVGYRPADPGEFTKRAFLNRKMDLTEVEGLSDLLHAQTEHQRIQALKQINGELSHIVTNWKREMLHCVAHVTAFIDFGDDNGLEESVVYRERIMPSVKKLASELEYYLEISKNRLGERLREGNGIRCALLGAPNAGKSSLLNILAEKDIAIVSDQAGTTRDVVEVQLNLKGWPVTVADTAGLRDQKNDISSETELGKHYLIEIEGMKRAIQKAKEADIILIVIDSSDSLASANQMLDSCLERLSENNHQILEQKKIFAIFNKIDSRDNVDFIGPINTASGKDIPTFAVSCITKEGVDKLIERIGTTVENIFTGNDEQFFTKDVGSQQAEHALLITRERHRISFTKTLLFLNKALEDNKQIELAAEHIRQAHKSLCEVTGDVDFEQILDVVFKEFCIGK</sequence>
<dbReference type="InterPro" id="IPR005225">
    <property type="entry name" value="Small_GTP-bd"/>
</dbReference>
<dbReference type="InterPro" id="IPR027368">
    <property type="entry name" value="MnmE_dom2"/>
</dbReference>
<evidence type="ECO:0000256" key="2">
    <source>
        <dbReference type="ARBA" id="ARBA00011043"/>
    </source>
</evidence>
<dbReference type="InterPro" id="IPR027417">
    <property type="entry name" value="P-loop_NTPase"/>
</dbReference>
<comment type="similarity">
    <text evidence="2 6">Belongs to the TRAFAC class TrmE-Era-EngA-EngB-Septin-like GTPase superfamily. TrmE GTPase family.</text>
</comment>